<keyword evidence="4" id="KW-1185">Reference proteome</keyword>
<evidence type="ECO:0000313" key="3">
    <source>
        <dbReference type="EMBL" id="MBE9076334.1"/>
    </source>
</evidence>
<sequence length="354" mass="39459">MRVLHILNHIRKVGNGIVNVAVDLACLQAQAGHQVSIVSGGGEYETLLTQYEVEHFLLNQTRTWPNLARAAVQYRTIVRQVQPDIVHAHMMTGVILARGLKLWSQYGLVATVHNEFQENAKLMRLADRVIAVSQAVAESMQNRRMPAHKLRVVTNGTIQSPRLGLLKECKPALLHRPAITTVAGMNLRKGIAELIEAFELIALDFPEAHLYLVGHGPDQKKFQKQARQTRVANRIHFEGFQPDPRAYLLSSDVFVLASHREPFGLVISEARESGCAIIASNVDGIPEVLEHGRAGLLVPPANSSALATAIVELLENSNKLNYWRTQAQQNLDWLNVSRTSTETLNVYHELRQVN</sequence>
<gene>
    <name evidence="3" type="ORF">IQ241_03315</name>
</gene>
<dbReference type="PANTHER" id="PTHR12526:SF630">
    <property type="entry name" value="GLYCOSYLTRANSFERASE"/>
    <property type="match status" value="1"/>
</dbReference>
<dbReference type="Pfam" id="PF13439">
    <property type="entry name" value="Glyco_transf_4"/>
    <property type="match status" value="1"/>
</dbReference>
<dbReference type="EMBL" id="JADEXG010000005">
    <property type="protein sequence ID" value="MBE9076334.1"/>
    <property type="molecule type" value="Genomic_DNA"/>
</dbReference>
<organism evidence="3 4">
    <name type="scientific">Vasconcelosia minhoensis LEGE 07310</name>
    <dbReference type="NCBI Taxonomy" id="915328"/>
    <lineage>
        <taxon>Bacteria</taxon>
        <taxon>Bacillati</taxon>
        <taxon>Cyanobacteriota</taxon>
        <taxon>Cyanophyceae</taxon>
        <taxon>Nodosilineales</taxon>
        <taxon>Cymatolegaceae</taxon>
        <taxon>Vasconcelosia</taxon>
        <taxon>Vasconcelosia minhoensis</taxon>
    </lineage>
</organism>
<feature type="domain" description="Glycosyltransferase subfamily 4-like N-terminal" evidence="2">
    <location>
        <begin position="15"/>
        <end position="156"/>
    </location>
</feature>
<evidence type="ECO:0000313" key="4">
    <source>
        <dbReference type="Proteomes" id="UP000636505"/>
    </source>
</evidence>
<dbReference type="AlphaFoldDB" id="A0A8J7AB51"/>
<protein>
    <submittedName>
        <fullName evidence="3">Glycosyltransferase family 4 protein</fullName>
    </submittedName>
</protein>
<dbReference type="RefSeq" id="WP_193904998.1">
    <property type="nucleotide sequence ID" value="NZ_JADEXG010000005.1"/>
</dbReference>
<feature type="domain" description="Glycosyl transferase family 1" evidence="1">
    <location>
        <begin position="177"/>
        <end position="329"/>
    </location>
</feature>
<proteinExistence type="predicted"/>
<dbReference type="Gene3D" id="3.40.50.2000">
    <property type="entry name" value="Glycogen Phosphorylase B"/>
    <property type="match status" value="2"/>
</dbReference>
<evidence type="ECO:0000259" key="1">
    <source>
        <dbReference type="Pfam" id="PF00534"/>
    </source>
</evidence>
<dbReference type="CDD" id="cd03801">
    <property type="entry name" value="GT4_PimA-like"/>
    <property type="match status" value="1"/>
</dbReference>
<name>A0A8J7AB51_9CYAN</name>
<comment type="caution">
    <text evidence="3">The sequence shown here is derived from an EMBL/GenBank/DDBJ whole genome shotgun (WGS) entry which is preliminary data.</text>
</comment>
<dbReference type="Pfam" id="PF00534">
    <property type="entry name" value="Glycos_transf_1"/>
    <property type="match status" value="1"/>
</dbReference>
<dbReference type="Proteomes" id="UP000636505">
    <property type="component" value="Unassembled WGS sequence"/>
</dbReference>
<evidence type="ECO:0000259" key="2">
    <source>
        <dbReference type="Pfam" id="PF13439"/>
    </source>
</evidence>
<dbReference type="GO" id="GO:0016757">
    <property type="term" value="F:glycosyltransferase activity"/>
    <property type="evidence" value="ECO:0007669"/>
    <property type="project" value="InterPro"/>
</dbReference>
<dbReference type="InterPro" id="IPR001296">
    <property type="entry name" value="Glyco_trans_1"/>
</dbReference>
<accession>A0A8J7AB51</accession>
<dbReference type="SUPFAM" id="SSF53756">
    <property type="entry name" value="UDP-Glycosyltransferase/glycogen phosphorylase"/>
    <property type="match status" value="1"/>
</dbReference>
<dbReference type="PANTHER" id="PTHR12526">
    <property type="entry name" value="GLYCOSYLTRANSFERASE"/>
    <property type="match status" value="1"/>
</dbReference>
<reference evidence="3" key="1">
    <citation type="submission" date="2020-10" db="EMBL/GenBank/DDBJ databases">
        <authorList>
            <person name="Castelo-Branco R."/>
            <person name="Eusebio N."/>
            <person name="Adriana R."/>
            <person name="Vieira A."/>
            <person name="Brugerolle De Fraissinette N."/>
            <person name="Rezende De Castro R."/>
            <person name="Schneider M.P."/>
            <person name="Vasconcelos V."/>
            <person name="Leao P.N."/>
        </authorList>
    </citation>
    <scope>NUCLEOTIDE SEQUENCE</scope>
    <source>
        <strain evidence="3">LEGE 07310</strain>
    </source>
</reference>
<dbReference type="InterPro" id="IPR028098">
    <property type="entry name" value="Glyco_trans_4-like_N"/>
</dbReference>